<protein>
    <recommendedName>
        <fullName evidence="4">EXPERA domain-containing protein</fullName>
    </recommendedName>
</protein>
<keyword evidence="1" id="KW-0472">Membrane</keyword>
<sequence>MPCIMNHAADLIAYASASSSRMKAFAWFQALLFVTMRLAMALFVHRAAVAHSKTSTSMTIPDSKYGYTALDLHQVFAWMGARGRRNYILVELVELVVFIPCYAHFLSMLLLVVHRRLGREEPLTIYLPFVAAIFDGLENAAHIYSALYFEPSGAIQTETWLHAADVGAVSNVMKWNSLSASLLLLCWTYGRTTVDTAAPPTKKTV</sequence>
<proteinExistence type="predicted"/>
<evidence type="ECO:0000313" key="2">
    <source>
        <dbReference type="EMBL" id="KAF0737710.1"/>
    </source>
</evidence>
<dbReference type="AlphaFoldDB" id="A0A6G0XC55"/>
<dbReference type="EMBL" id="VJMJ01000083">
    <property type="protein sequence ID" value="KAF0737710.1"/>
    <property type="molecule type" value="Genomic_DNA"/>
</dbReference>
<accession>A0A6G0XC55</accession>
<evidence type="ECO:0000256" key="1">
    <source>
        <dbReference type="SAM" id="Phobius"/>
    </source>
</evidence>
<keyword evidence="1" id="KW-1133">Transmembrane helix</keyword>
<name>A0A6G0XC55_9STRA</name>
<evidence type="ECO:0008006" key="4">
    <source>
        <dbReference type="Google" id="ProtNLM"/>
    </source>
</evidence>
<keyword evidence="3" id="KW-1185">Reference proteome</keyword>
<keyword evidence="1" id="KW-0812">Transmembrane</keyword>
<gene>
    <name evidence="2" type="ORF">Ae201684_006374</name>
</gene>
<dbReference type="Proteomes" id="UP000481153">
    <property type="component" value="Unassembled WGS sequence"/>
</dbReference>
<evidence type="ECO:0000313" key="3">
    <source>
        <dbReference type="Proteomes" id="UP000481153"/>
    </source>
</evidence>
<reference evidence="2 3" key="1">
    <citation type="submission" date="2019-07" db="EMBL/GenBank/DDBJ databases">
        <title>Genomics analysis of Aphanomyces spp. identifies a new class of oomycete effector associated with host adaptation.</title>
        <authorList>
            <person name="Gaulin E."/>
        </authorList>
    </citation>
    <scope>NUCLEOTIDE SEQUENCE [LARGE SCALE GENOMIC DNA]</scope>
    <source>
        <strain evidence="2 3">ATCC 201684</strain>
    </source>
</reference>
<comment type="caution">
    <text evidence="2">The sequence shown here is derived from an EMBL/GenBank/DDBJ whole genome shotgun (WGS) entry which is preliminary data.</text>
</comment>
<organism evidence="2 3">
    <name type="scientific">Aphanomyces euteiches</name>
    <dbReference type="NCBI Taxonomy" id="100861"/>
    <lineage>
        <taxon>Eukaryota</taxon>
        <taxon>Sar</taxon>
        <taxon>Stramenopiles</taxon>
        <taxon>Oomycota</taxon>
        <taxon>Saprolegniomycetes</taxon>
        <taxon>Saprolegniales</taxon>
        <taxon>Verrucalvaceae</taxon>
        <taxon>Aphanomyces</taxon>
    </lineage>
</organism>
<dbReference type="VEuPathDB" id="FungiDB:AeMF1_004984"/>
<feature type="transmembrane region" description="Helical" evidence="1">
    <location>
        <begin position="87"/>
        <end position="113"/>
    </location>
</feature>